<reference evidence="7 8" key="1">
    <citation type="submission" date="2024-03" db="EMBL/GenBank/DDBJ databases">
        <title>WGS assembly of Saponaria officinalis var. Norfolk2.</title>
        <authorList>
            <person name="Jenkins J."/>
            <person name="Shu S."/>
            <person name="Grimwood J."/>
            <person name="Barry K."/>
            <person name="Goodstein D."/>
            <person name="Schmutz J."/>
            <person name="Leebens-Mack J."/>
            <person name="Osbourn A."/>
        </authorList>
    </citation>
    <scope>NUCLEOTIDE SEQUENCE [LARGE SCALE GENOMIC DNA]</scope>
    <source>
        <strain evidence="8">cv. Norfolk2</strain>
        <strain evidence="7">JIC</strain>
        <tissue evidence="7">Leaf</tissue>
    </source>
</reference>
<name>A0AAW1G9D7_SAPOF</name>
<dbReference type="EMBL" id="JBDFQZ010000113">
    <property type="protein sequence ID" value="KAK9660323.1"/>
    <property type="molecule type" value="Genomic_DNA"/>
</dbReference>
<protein>
    <submittedName>
        <fullName evidence="7">Uncharacterized protein</fullName>
    </submittedName>
</protein>
<dbReference type="EMBL" id="JBDFQZ010000098">
    <property type="protein sequence ID" value="KAK9660665.1"/>
    <property type="molecule type" value="Genomic_DNA"/>
</dbReference>
<dbReference type="EMBL" id="JBDFQZ010000123">
    <property type="protein sequence ID" value="KAK9660071.1"/>
    <property type="molecule type" value="Genomic_DNA"/>
</dbReference>
<evidence type="ECO:0000313" key="2">
    <source>
        <dbReference type="EMBL" id="KAK9660256.1"/>
    </source>
</evidence>
<sequence>MGCYHIALYRLKKVSHRFRYKILSLPPGQLDIQPSPHSPGTTTQLSGARSTTELIARPVSNQNTQQALALPEKEVIQPHLPVRLPCYDFTPVTSPAFGIPLLAVKLTTAMHHLCPRSRRHPSLSRGFAACQALVRFFALHRIKPHAPPLVRAPVNSFEFHSCERTPQAGYLMHALRPIIPDNACILCLTAAAGTELADAYSPDTVIASSPGKEVHDPSLGRVSVPVWLIILSDQLLIIALVLTRYSPVRHWKHHFPSDLHVLSMPPAFILSQDRTLHEIHSCITYSFLVRRQSGLGIVFHSKA</sequence>
<evidence type="ECO:0000313" key="1">
    <source>
        <dbReference type="EMBL" id="KAK9660071.1"/>
    </source>
</evidence>
<dbReference type="EMBL" id="JBDFQZ010000100">
    <property type="protein sequence ID" value="KAK9660612.1"/>
    <property type="molecule type" value="Genomic_DNA"/>
</dbReference>
<keyword evidence="8" id="KW-1185">Reference proteome</keyword>
<dbReference type="PANTHER" id="PTHR38146:SF9">
    <property type="entry name" value="UNKNOW PROTEIN"/>
    <property type="match status" value="1"/>
</dbReference>
<gene>
    <name evidence="7" type="ORF">RND81_O198400</name>
    <name evidence="6" type="ORF">RND81_O203500</name>
    <name evidence="5" type="ORF">RND81_O219500</name>
    <name evidence="4" type="ORF">RND81_O224300</name>
    <name evidence="3" type="ORF">RND81_O230500</name>
    <name evidence="2" type="ORF">RND81_O237200</name>
    <name evidence="1" type="ORF">RND81_O252900</name>
</gene>
<dbReference type="PANTHER" id="PTHR38146">
    <property type="entry name" value="30S RIBOSOMAL PROTEIN S12, CHLOROPLASTIC"/>
    <property type="match status" value="1"/>
</dbReference>
<comment type="caution">
    <text evidence="7">The sequence shown here is derived from an EMBL/GenBank/DDBJ whole genome shotgun (WGS) entry which is preliminary data.</text>
</comment>
<dbReference type="AlphaFoldDB" id="A0AAW1G9D7"/>
<evidence type="ECO:0000313" key="4">
    <source>
        <dbReference type="EMBL" id="KAK9660391.1"/>
    </source>
</evidence>
<dbReference type="AntiFam" id="ANF00029">
    <property type="entry name" value="Antisense to 16S rRNA"/>
</dbReference>
<dbReference type="EMBL" id="JBDFQZ010000116">
    <property type="protein sequence ID" value="KAK9660256.1"/>
    <property type="molecule type" value="Genomic_DNA"/>
</dbReference>
<organism evidence="7 8">
    <name type="scientific">Saponaria officinalis</name>
    <name type="common">Common soapwort</name>
    <name type="synonym">Lychnis saponaria</name>
    <dbReference type="NCBI Taxonomy" id="3572"/>
    <lineage>
        <taxon>Eukaryota</taxon>
        <taxon>Viridiplantae</taxon>
        <taxon>Streptophyta</taxon>
        <taxon>Embryophyta</taxon>
        <taxon>Tracheophyta</taxon>
        <taxon>Spermatophyta</taxon>
        <taxon>Magnoliopsida</taxon>
        <taxon>eudicotyledons</taxon>
        <taxon>Gunneridae</taxon>
        <taxon>Pentapetalae</taxon>
        <taxon>Caryophyllales</taxon>
        <taxon>Caryophyllaceae</taxon>
        <taxon>Caryophylleae</taxon>
        <taxon>Saponaria</taxon>
    </lineage>
</organism>
<proteinExistence type="predicted"/>
<dbReference type="Proteomes" id="UP001443914">
    <property type="component" value="Unassembled WGS sequence"/>
</dbReference>
<dbReference type="EMBL" id="JBDFQZ010000107">
    <property type="protein sequence ID" value="KAK9660423.1"/>
    <property type="molecule type" value="Genomic_DNA"/>
</dbReference>
<evidence type="ECO:0000313" key="5">
    <source>
        <dbReference type="EMBL" id="KAK9660423.1"/>
    </source>
</evidence>
<evidence type="ECO:0000313" key="6">
    <source>
        <dbReference type="EMBL" id="KAK9660612.1"/>
    </source>
</evidence>
<evidence type="ECO:0000313" key="3">
    <source>
        <dbReference type="EMBL" id="KAK9660323.1"/>
    </source>
</evidence>
<accession>A0AAW1G9D7</accession>
<evidence type="ECO:0000313" key="7">
    <source>
        <dbReference type="EMBL" id="KAK9660665.1"/>
    </source>
</evidence>
<dbReference type="EMBL" id="JBDFQZ010000109">
    <property type="protein sequence ID" value="KAK9660391.1"/>
    <property type="molecule type" value="Genomic_DNA"/>
</dbReference>
<evidence type="ECO:0000313" key="8">
    <source>
        <dbReference type="Proteomes" id="UP001443914"/>
    </source>
</evidence>